<name>E6QG37_9ZZZZ</name>
<sequence>MAQAGACQMAAGVMEDNRRDERHYPQRTLGIHCARSTPLIIADRHQIPRPKVSYLIADTDTVTCGKLSHPHRFAMPRYGKGPLHCQDICTILSKDPNGSEQETHPCPEVMGKPT</sequence>
<feature type="compositionally biased region" description="Basic and acidic residues" evidence="1">
    <location>
        <begin position="15"/>
        <end position="24"/>
    </location>
</feature>
<reference evidence="2" key="1">
    <citation type="submission" date="2009-10" db="EMBL/GenBank/DDBJ databases">
        <title>Diversity of trophic interactions inside an arsenic-rich microbial ecosystem.</title>
        <authorList>
            <person name="Bertin P.N."/>
            <person name="Heinrich-Salmeron A."/>
            <person name="Pelletier E."/>
            <person name="Goulhen-Chollet F."/>
            <person name="Arsene-Ploetze F."/>
            <person name="Gallien S."/>
            <person name="Calteau A."/>
            <person name="Vallenet D."/>
            <person name="Casiot C."/>
            <person name="Chane-Woon-Ming B."/>
            <person name="Giloteaux L."/>
            <person name="Barakat M."/>
            <person name="Bonnefoy V."/>
            <person name="Bruneel O."/>
            <person name="Chandler M."/>
            <person name="Cleiss J."/>
            <person name="Duran R."/>
            <person name="Elbaz-Poulichet F."/>
            <person name="Fonknechten N."/>
            <person name="Lauga B."/>
            <person name="Mornico D."/>
            <person name="Ortet P."/>
            <person name="Schaeffer C."/>
            <person name="Siguier P."/>
            <person name="Alexander Thil Smith A."/>
            <person name="Van Dorsselaer A."/>
            <person name="Weissenbach J."/>
            <person name="Medigue C."/>
            <person name="Le Paslier D."/>
        </authorList>
    </citation>
    <scope>NUCLEOTIDE SEQUENCE</scope>
</reference>
<proteinExistence type="predicted"/>
<feature type="region of interest" description="Disordered" evidence="1">
    <location>
        <begin position="94"/>
        <end position="114"/>
    </location>
</feature>
<comment type="caution">
    <text evidence="2">The sequence shown here is derived from an EMBL/GenBank/DDBJ whole genome shotgun (WGS) entry which is preliminary data.</text>
</comment>
<gene>
    <name evidence="2" type="ORF">CARN5_0322</name>
</gene>
<evidence type="ECO:0000313" key="2">
    <source>
        <dbReference type="EMBL" id="CBI06188.1"/>
    </source>
</evidence>
<dbReference type="AlphaFoldDB" id="E6QG37"/>
<organism evidence="2">
    <name type="scientific">mine drainage metagenome</name>
    <dbReference type="NCBI Taxonomy" id="410659"/>
    <lineage>
        <taxon>unclassified sequences</taxon>
        <taxon>metagenomes</taxon>
        <taxon>ecological metagenomes</taxon>
    </lineage>
</organism>
<dbReference type="EMBL" id="CABP01000161">
    <property type="protein sequence ID" value="CBI06188.1"/>
    <property type="molecule type" value="Genomic_DNA"/>
</dbReference>
<feature type="region of interest" description="Disordered" evidence="1">
    <location>
        <begin position="1"/>
        <end position="25"/>
    </location>
</feature>
<accession>E6QG37</accession>
<feature type="compositionally biased region" description="Low complexity" evidence="1">
    <location>
        <begin position="1"/>
        <end position="12"/>
    </location>
</feature>
<evidence type="ECO:0000256" key="1">
    <source>
        <dbReference type="SAM" id="MobiDB-lite"/>
    </source>
</evidence>
<protein>
    <submittedName>
        <fullName evidence="2">Uncharacterized protein</fullName>
    </submittedName>
</protein>